<dbReference type="SMART" id="SM00382">
    <property type="entry name" value="AAA"/>
    <property type="match status" value="1"/>
</dbReference>
<dbReference type="SMART" id="SM00240">
    <property type="entry name" value="FHA"/>
    <property type="match status" value="2"/>
</dbReference>
<dbReference type="STRING" id="927083.DB32_005155"/>
<name>A0A0F6W5I4_9BACT</name>
<dbReference type="PROSITE" id="PS00688">
    <property type="entry name" value="SIGMA54_INTERACT_3"/>
    <property type="match status" value="1"/>
</dbReference>
<dbReference type="PROSITE" id="PS00675">
    <property type="entry name" value="SIGMA54_INTERACT_1"/>
    <property type="match status" value="1"/>
</dbReference>
<dbReference type="InterPro" id="IPR000253">
    <property type="entry name" value="FHA_dom"/>
</dbReference>
<dbReference type="InterPro" id="IPR025662">
    <property type="entry name" value="Sigma_54_int_dom_ATP-bd_1"/>
</dbReference>
<dbReference type="PROSITE" id="PS50045">
    <property type="entry name" value="SIGMA54_INTERACT_4"/>
    <property type="match status" value="1"/>
</dbReference>
<keyword evidence="1" id="KW-0547">Nucleotide-binding</keyword>
<protein>
    <submittedName>
        <fullName evidence="8">Response regulator of zinc sigma-54-dependent two-component system</fullName>
    </submittedName>
</protein>
<dbReference type="Gene3D" id="1.10.8.60">
    <property type="match status" value="1"/>
</dbReference>
<dbReference type="Pfam" id="PF00158">
    <property type="entry name" value="Sigma54_activat"/>
    <property type="match status" value="1"/>
</dbReference>
<keyword evidence="9" id="KW-1185">Reference proteome</keyword>
<keyword evidence="5" id="KW-0804">Transcription</keyword>
<dbReference type="GO" id="GO:0003677">
    <property type="term" value="F:DNA binding"/>
    <property type="evidence" value="ECO:0007669"/>
    <property type="project" value="UniProtKB-KW"/>
</dbReference>
<dbReference type="PANTHER" id="PTHR32071">
    <property type="entry name" value="TRANSCRIPTIONAL REGULATORY PROTEIN"/>
    <property type="match status" value="1"/>
</dbReference>
<evidence type="ECO:0000256" key="2">
    <source>
        <dbReference type="ARBA" id="ARBA00022840"/>
    </source>
</evidence>
<keyword evidence="3" id="KW-0805">Transcription regulation</keyword>
<dbReference type="KEGG" id="samy:DB32_005155"/>
<dbReference type="InterPro" id="IPR003593">
    <property type="entry name" value="AAA+_ATPase"/>
</dbReference>
<dbReference type="SUPFAM" id="SSF52540">
    <property type="entry name" value="P-loop containing nucleoside triphosphate hydrolases"/>
    <property type="match status" value="1"/>
</dbReference>
<dbReference type="InterPro" id="IPR025944">
    <property type="entry name" value="Sigma_54_int_dom_CS"/>
</dbReference>
<reference evidence="8 9" key="1">
    <citation type="submission" date="2015-03" db="EMBL/GenBank/DDBJ databases">
        <title>Genome assembly of Sandaracinus amylolyticus DSM 53668.</title>
        <authorList>
            <person name="Sharma G."/>
            <person name="Subramanian S."/>
        </authorList>
    </citation>
    <scope>NUCLEOTIDE SEQUENCE [LARGE SCALE GENOMIC DNA]</scope>
    <source>
        <strain evidence="8 9">DSM 53668</strain>
    </source>
</reference>
<dbReference type="Gene3D" id="3.40.50.300">
    <property type="entry name" value="P-loop containing nucleotide triphosphate hydrolases"/>
    <property type="match status" value="1"/>
</dbReference>
<evidence type="ECO:0000313" key="9">
    <source>
        <dbReference type="Proteomes" id="UP000034883"/>
    </source>
</evidence>
<dbReference type="CDD" id="cd00009">
    <property type="entry name" value="AAA"/>
    <property type="match status" value="1"/>
</dbReference>
<dbReference type="InterPro" id="IPR058031">
    <property type="entry name" value="AAA_lid_NorR"/>
</dbReference>
<proteinExistence type="predicted"/>
<dbReference type="GO" id="GO:0005524">
    <property type="term" value="F:ATP binding"/>
    <property type="evidence" value="ECO:0007669"/>
    <property type="project" value="UniProtKB-KW"/>
</dbReference>
<dbReference type="InterPro" id="IPR025943">
    <property type="entry name" value="Sigma_54_int_dom_ATP-bd_2"/>
</dbReference>
<sequence length="515" mass="56569">MERIVLLRDGEPLQTFDLVGRGLEVGNRPGVDIAVYDPAVAERHCLLYLRDGEIAVLDLRDDGARAPTTLRPNEAFALSPRHALLRIVDATGPRATGALRTEPIAVREPELGRLTLVVGHHADARRHVLAARGVTIGSAKGCDVPLHDRSVSARHCRIEPCADGFVVRDLDSRNGTYVNGTRTYIARIGPGTRLRVGRTELRIVARDRSEAREDGLVASSPQMLKVLEKVERYAPTPFPVLIRGESGAGKEGIARALHLHGRRPDGPFVTVNAGGLAPSLIESELFGHEKGAFTGAMGQRRGVFEQAHGGTLFLDEIGELPAEMQARLLRVLETGEVRRVGAEHAFHVDVRLVCATHRDLQAKVKEGSFRQDLYYRIVTFMLEVPPLRQRPDDVRVLAMHFLATERGMTGPRSLSEAALQRLLAHDWPGNVRELRNVIQSAATASSGIVDVREVEEAIEEISGPSMRCDDDRASIADAVARYGSQAEAARALRIPRSTLRDRMRAETSRKKNRTG</sequence>
<dbReference type="RefSeq" id="WP_053235196.1">
    <property type="nucleotide sequence ID" value="NZ_CP011125.1"/>
</dbReference>
<feature type="domain" description="Sigma-54 factor interaction" evidence="7">
    <location>
        <begin position="216"/>
        <end position="443"/>
    </location>
</feature>
<dbReference type="PROSITE" id="PS50006">
    <property type="entry name" value="FHA_DOMAIN"/>
    <property type="match status" value="1"/>
</dbReference>
<evidence type="ECO:0000256" key="5">
    <source>
        <dbReference type="ARBA" id="ARBA00023163"/>
    </source>
</evidence>
<evidence type="ECO:0000259" key="6">
    <source>
        <dbReference type="PROSITE" id="PS50006"/>
    </source>
</evidence>
<dbReference type="OrthoDB" id="5485507at2"/>
<evidence type="ECO:0000256" key="1">
    <source>
        <dbReference type="ARBA" id="ARBA00022741"/>
    </source>
</evidence>
<dbReference type="InterPro" id="IPR027417">
    <property type="entry name" value="P-loop_NTPase"/>
</dbReference>
<dbReference type="FunFam" id="3.40.50.300:FF:000006">
    <property type="entry name" value="DNA-binding transcriptional regulator NtrC"/>
    <property type="match status" value="1"/>
</dbReference>
<feature type="domain" description="FHA" evidence="6">
    <location>
        <begin position="134"/>
        <end position="183"/>
    </location>
</feature>
<gene>
    <name evidence="8" type="ORF">DB32_005155</name>
</gene>
<keyword evidence="2" id="KW-0067">ATP-binding</keyword>
<dbReference type="Proteomes" id="UP000034883">
    <property type="component" value="Chromosome"/>
</dbReference>
<dbReference type="Gene3D" id="2.60.200.20">
    <property type="match status" value="1"/>
</dbReference>
<evidence type="ECO:0000313" key="8">
    <source>
        <dbReference type="EMBL" id="AKF08006.1"/>
    </source>
</evidence>
<dbReference type="Pfam" id="PF25601">
    <property type="entry name" value="AAA_lid_14"/>
    <property type="match status" value="1"/>
</dbReference>
<accession>A0A0F6W5I4</accession>
<dbReference type="EMBL" id="CP011125">
    <property type="protein sequence ID" value="AKF08006.1"/>
    <property type="molecule type" value="Genomic_DNA"/>
</dbReference>
<dbReference type="InterPro" id="IPR008984">
    <property type="entry name" value="SMAD_FHA_dom_sf"/>
</dbReference>
<dbReference type="GO" id="GO:0006355">
    <property type="term" value="P:regulation of DNA-templated transcription"/>
    <property type="evidence" value="ECO:0007669"/>
    <property type="project" value="InterPro"/>
</dbReference>
<dbReference type="SUPFAM" id="SSF49879">
    <property type="entry name" value="SMAD/FHA domain"/>
    <property type="match status" value="2"/>
</dbReference>
<evidence type="ECO:0000259" key="7">
    <source>
        <dbReference type="PROSITE" id="PS50045"/>
    </source>
</evidence>
<organism evidence="8 9">
    <name type="scientific">Sandaracinus amylolyticus</name>
    <dbReference type="NCBI Taxonomy" id="927083"/>
    <lineage>
        <taxon>Bacteria</taxon>
        <taxon>Pseudomonadati</taxon>
        <taxon>Myxococcota</taxon>
        <taxon>Polyangia</taxon>
        <taxon>Polyangiales</taxon>
        <taxon>Sandaracinaceae</taxon>
        <taxon>Sandaracinus</taxon>
    </lineage>
</organism>
<dbReference type="CDD" id="cd00060">
    <property type="entry name" value="FHA"/>
    <property type="match status" value="1"/>
</dbReference>
<dbReference type="AlphaFoldDB" id="A0A0F6W5I4"/>
<evidence type="ECO:0000256" key="3">
    <source>
        <dbReference type="ARBA" id="ARBA00023015"/>
    </source>
</evidence>
<keyword evidence="4" id="KW-0238">DNA-binding</keyword>
<dbReference type="PROSITE" id="PS00676">
    <property type="entry name" value="SIGMA54_INTERACT_2"/>
    <property type="match status" value="1"/>
</dbReference>
<dbReference type="Pfam" id="PF00498">
    <property type="entry name" value="FHA"/>
    <property type="match status" value="1"/>
</dbReference>
<evidence type="ECO:0000256" key="4">
    <source>
        <dbReference type="ARBA" id="ARBA00023125"/>
    </source>
</evidence>
<dbReference type="InterPro" id="IPR002078">
    <property type="entry name" value="Sigma_54_int"/>
</dbReference>